<dbReference type="Proteomes" id="UP000807769">
    <property type="component" value="Unassembled WGS sequence"/>
</dbReference>
<dbReference type="OrthoDB" id="3239894at2759"/>
<dbReference type="EMBL" id="JABBWG010000006">
    <property type="protein sequence ID" value="KAG1822044.1"/>
    <property type="molecule type" value="Genomic_DNA"/>
</dbReference>
<evidence type="ECO:0000313" key="2">
    <source>
        <dbReference type="Proteomes" id="UP000807769"/>
    </source>
</evidence>
<organism evidence="1 2">
    <name type="scientific">Suillus subaureus</name>
    <dbReference type="NCBI Taxonomy" id="48587"/>
    <lineage>
        <taxon>Eukaryota</taxon>
        <taxon>Fungi</taxon>
        <taxon>Dikarya</taxon>
        <taxon>Basidiomycota</taxon>
        <taxon>Agaricomycotina</taxon>
        <taxon>Agaricomycetes</taxon>
        <taxon>Agaricomycetidae</taxon>
        <taxon>Boletales</taxon>
        <taxon>Suillineae</taxon>
        <taxon>Suillaceae</taxon>
        <taxon>Suillus</taxon>
    </lineage>
</organism>
<dbReference type="AlphaFoldDB" id="A0A9P7EIB6"/>
<keyword evidence="2" id="KW-1185">Reference proteome</keyword>
<proteinExistence type="predicted"/>
<comment type="caution">
    <text evidence="1">The sequence shown here is derived from an EMBL/GenBank/DDBJ whole genome shotgun (WGS) entry which is preliminary data.</text>
</comment>
<evidence type="ECO:0000313" key="1">
    <source>
        <dbReference type="EMBL" id="KAG1822044.1"/>
    </source>
</evidence>
<sequence>MISDLLCLWTFSIKIPMESGLQGHVVRVILVVVICDKPAAHKMGGFASHSHMNFCMACWISIRDKDKPDAFVDGAFKPWTNEEQHQLGDRYRLVKTHFYNIWVQSKILRPNCKLNTFHKMLADFTVPGLCGKFPMDIGMPLGGSLTTDQWLLLATVYGLIINHVAMISKFNTEHEAQAKGKANDKKALEEVRKKGKDAYTAEKARITLEKLAVTEAKKQEKLCITAAKQAEKVHLAAEKKAKAVEIRLYGSSVIKPNHHYAMHVLKSFKTNNHTNRELETTFFQEFQRVSHIGHLTYSLLCHPKDLLPSEVAEIMLKATNEEHRTVVGLAALSQELDDVSADVHAYSEVLEIFQFTQDFYGAGQSLWFS</sequence>
<dbReference type="RefSeq" id="XP_041196784.1">
    <property type="nucleotide sequence ID" value="XM_041332560.1"/>
</dbReference>
<gene>
    <name evidence="1" type="ORF">BJ212DRAFT_1297293</name>
</gene>
<name>A0A9P7EIB6_9AGAM</name>
<reference evidence="1" key="1">
    <citation type="journal article" date="2020" name="New Phytol.">
        <title>Comparative genomics reveals dynamic genome evolution in host specialist ectomycorrhizal fungi.</title>
        <authorList>
            <person name="Lofgren L.A."/>
            <person name="Nguyen N.H."/>
            <person name="Vilgalys R."/>
            <person name="Ruytinx J."/>
            <person name="Liao H.L."/>
            <person name="Branco S."/>
            <person name="Kuo A."/>
            <person name="LaButti K."/>
            <person name="Lipzen A."/>
            <person name="Andreopoulos W."/>
            <person name="Pangilinan J."/>
            <person name="Riley R."/>
            <person name="Hundley H."/>
            <person name="Na H."/>
            <person name="Barry K."/>
            <person name="Grigoriev I.V."/>
            <person name="Stajich J.E."/>
            <person name="Kennedy P.G."/>
        </authorList>
    </citation>
    <scope>NUCLEOTIDE SEQUENCE</scope>
    <source>
        <strain evidence="1">MN1</strain>
    </source>
</reference>
<dbReference type="GeneID" id="64626577"/>
<protein>
    <submittedName>
        <fullName evidence="1">Uncharacterized protein</fullName>
    </submittedName>
</protein>
<accession>A0A9P7EIB6</accession>